<evidence type="ECO:0000313" key="10">
    <source>
        <dbReference type="Proteomes" id="UP000593594"/>
    </source>
</evidence>
<dbReference type="GO" id="GO:0005886">
    <property type="term" value="C:plasma membrane"/>
    <property type="evidence" value="ECO:0007669"/>
    <property type="project" value="UniProtKB-SubCell"/>
</dbReference>
<evidence type="ECO:0000256" key="8">
    <source>
        <dbReference type="SAM" id="MobiDB-lite"/>
    </source>
</evidence>
<evidence type="ECO:0000256" key="1">
    <source>
        <dbReference type="ARBA" id="ARBA00004651"/>
    </source>
</evidence>
<evidence type="ECO:0000256" key="3">
    <source>
        <dbReference type="ARBA" id="ARBA00022475"/>
    </source>
</evidence>
<dbReference type="PANTHER" id="PTHR33508">
    <property type="entry name" value="UPF0056 MEMBRANE PROTEIN YHCE"/>
    <property type="match status" value="1"/>
</dbReference>
<reference evidence="9 10" key="1">
    <citation type="submission" date="2020-06" db="EMBL/GenBank/DDBJ databases">
        <title>Genome sequence of 2 isolates from Red Sea Mangroves.</title>
        <authorList>
            <person name="Sefrji F."/>
            <person name="Michoud G."/>
            <person name="Merlino G."/>
            <person name="Daffonchio D."/>
        </authorList>
    </citation>
    <scope>NUCLEOTIDE SEQUENCE [LARGE SCALE GENOMIC DNA]</scope>
    <source>
        <strain evidence="9 10">R1DC25</strain>
    </source>
</reference>
<sequence>MPWSEIVATSFATLFVVIDPIGLVPLFLALTPQSDKAERRRIAWRAMLASLVVLVIFALFGDAVLSFLGISLPAFRIAGGILLFVLALEMLFEKRTARRERNVAEAQAEHAADTQGPSGASEDDEDIAVFPLAVPLIAGPGAITSILLLMSHHQGDYAAQALVVAVMVAVLALTLAFFLAAGWFGHHLGPTLIRALTRVLGVILAALAMQFILTGLQNAGF</sequence>
<dbReference type="AlphaFoldDB" id="A0A7S8C4C4"/>
<proteinExistence type="inferred from homology"/>
<dbReference type="RefSeq" id="WP_213160510.1">
    <property type="nucleotide sequence ID" value="NZ_CP058214.1"/>
</dbReference>
<dbReference type="EMBL" id="CP058214">
    <property type="protein sequence ID" value="QPC43149.1"/>
    <property type="molecule type" value="Genomic_DNA"/>
</dbReference>
<feature type="transmembrane region" description="Helical" evidence="7">
    <location>
        <begin position="196"/>
        <end position="216"/>
    </location>
</feature>
<keyword evidence="10" id="KW-1185">Reference proteome</keyword>
<name>A0A7S8C4C4_9HYPH</name>
<feature type="compositionally biased region" description="Basic and acidic residues" evidence="8">
    <location>
        <begin position="103"/>
        <end position="112"/>
    </location>
</feature>
<feature type="transmembrane region" description="Helical" evidence="7">
    <location>
        <begin position="6"/>
        <end position="30"/>
    </location>
</feature>
<dbReference type="KEGG" id="kmn:HW532_10870"/>
<protein>
    <recommendedName>
        <fullName evidence="7">UPF0056 membrane protein</fullName>
    </recommendedName>
</protein>
<keyword evidence="6 7" id="KW-0472">Membrane</keyword>
<keyword evidence="4 7" id="KW-0812">Transmembrane</keyword>
<comment type="caution">
    <text evidence="7">Lacks conserved residue(s) required for the propagation of feature annotation.</text>
</comment>
<comment type="similarity">
    <text evidence="2 7">Belongs to the UPF0056 (MarC) family.</text>
</comment>
<evidence type="ECO:0000256" key="6">
    <source>
        <dbReference type="ARBA" id="ARBA00023136"/>
    </source>
</evidence>
<dbReference type="PANTHER" id="PTHR33508:SF1">
    <property type="entry name" value="UPF0056 MEMBRANE PROTEIN YHCE"/>
    <property type="match status" value="1"/>
</dbReference>
<organism evidence="9 10">
    <name type="scientific">Kaustia mangrovi</name>
    <dbReference type="NCBI Taxonomy" id="2593653"/>
    <lineage>
        <taxon>Bacteria</taxon>
        <taxon>Pseudomonadati</taxon>
        <taxon>Pseudomonadota</taxon>
        <taxon>Alphaproteobacteria</taxon>
        <taxon>Hyphomicrobiales</taxon>
        <taxon>Parvibaculaceae</taxon>
        <taxon>Kaustia</taxon>
    </lineage>
</organism>
<comment type="subcellular location">
    <subcellularLocation>
        <location evidence="1 7">Cell membrane</location>
        <topology evidence="1 7">Multi-pass membrane protein</topology>
    </subcellularLocation>
</comment>
<feature type="region of interest" description="Disordered" evidence="8">
    <location>
        <begin position="103"/>
        <end position="123"/>
    </location>
</feature>
<evidence type="ECO:0000256" key="5">
    <source>
        <dbReference type="ARBA" id="ARBA00022989"/>
    </source>
</evidence>
<feature type="transmembrane region" description="Helical" evidence="7">
    <location>
        <begin position="127"/>
        <end position="151"/>
    </location>
</feature>
<evidence type="ECO:0000256" key="2">
    <source>
        <dbReference type="ARBA" id="ARBA00009784"/>
    </source>
</evidence>
<keyword evidence="3" id="KW-1003">Cell membrane</keyword>
<feature type="transmembrane region" description="Helical" evidence="7">
    <location>
        <begin position="157"/>
        <end position="184"/>
    </location>
</feature>
<evidence type="ECO:0000256" key="4">
    <source>
        <dbReference type="ARBA" id="ARBA00022692"/>
    </source>
</evidence>
<keyword evidence="5 7" id="KW-1133">Transmembrane helix</keyword>
<gene>
    <name evidence="9" type="ORF">HW532_10870</name>
</gene>
<dbReference type="InterPro" id="IPR002771">
    <property type="entry name" value="Multi_antbiot-R_MarC"/>
</dbReference>
<evidence type="ECO:0000256" key="7">
    <source>
        <dbReference type="RuleBase" id="RU362048"/>
    </source>
</evidence>
<dbReference type="Pfam" id="PF01914">
    <property type="entry name" value="MarC"/>
    <property type="match status" value="1"/>
</dbReference>
<dbReference type="NCBIfam" id="TIGR00427">
    <property type="entry name" value="NAAT family transporter"/>
    <property type="match status" value="1"/>
</dbReference>
<evidence type="ECO:0000313" key="9">
    <source>
        <dbReference type="EMBL" id="QPC43149.1"/>
    </source>
</evidence>
<dbReference type="Proteomes" id="UP000593594">
    <property type="component" value="Chromosome"/>
</dbReference>
<accession>A0A7S8C4C4</accession>
<feature type="transmembrane region" description="Helical" evidence="7">
    <location>
        <begin position="42"/>
        <end position="68"/>
    </location>
</feature>